<feature type="transmembrane region" description="Helical" evidence="1">
    <location>
        <begin position="157"/>
        <end position="180"/>
    </location>
</feature>
<dbReference type="AlphaFoldDB" id="C0B9Z9"/>
<name>C0B9Z9_9FIRM</name>
<gene>
    <name evidence="2" type="ORF">COPCOM_01977</name>
</gene>
<reference evidence="2 3" key="2">
    <citation type="submission" date="2009-03" db="EMBL/GenBank/DDBJ databases">
        <title>Draft genome sequence of Coprococcus comes (ATCC 27758).</title>
        <authorList>
            <person name="Sudarsanam P."/>
            <person name="Ley R."/>
            <person name="Guruge J."/>
            <person name="Turnbaugh P.J."/>
            <person name="Mahowald M."/>
            <person name="Liep D."/>
            <person name="Gordon J."/>
        </authorList>
    </citation>
    <scope>NUCLEOTIDE SEQUENCE [LARGE SCALE GENOMIC DNA]</scope>
    <source>
        <strain evidence="2 3">ATCC 27758</strain>
    </source>
</reference>
<dbReference type="HOGENOM" id="CLU_077103_2_1_9"/>
<organism evidence="2 3">
    <name type="scientific">Coprococcus comes ATCC 27758</name>
    <dbReference type="NCBI Taxonomy" id="470146"/>
    <lineage>
        <taxon>Bacteria</taxon>
        <taxon>Bacillati</taxon>
        <taxon>Bacillota</taxon>
        <taxon>Clostridia</taxon>
        <taxon>Lachnospirales</taxon>
        <taxon>Lachnospiraceae</taxon>
        <taxon>Coprococcus</taxon>
    </lineage>
</organism>
<dbReference type="InterPro" id="IPR021205">
    <property type="entry name" value="Lanti_perm_SpaE/MutE/EpiE-like"/>
</dbReference>
<keyword evidence="1" id="KW-0472">Membrane</keyword>
<evidence type="ECO:0000313" key="3">
    <source>
        <dbReference type="Proteomes" id="UP000003793"/>
    </source>
</evidence>
<dbReference type="EMBL" id="ABVR01000040">
    <property type="protein sequence ID" value="EEG90101.1"/>
    <property type="molecule type" value="Genomic_DNA"/>
</dbReference>
<dbReference type="NCBIfam" id="TIGR03732">
    <property type="entry name" value="lanti_perm_MutE"/>
    <property type="match status" value="1"/>
</dbReference>
<keyword evidence="1" id="KW-1133">Transmembrane helix</keyword>
<accession>C0B9Z9</accession>
<feature type="transmembrane region" description="Helical" evidence="1">
    <location>
        <begin position="215"/>
        <end position="238"/>
    </location>
</feature>
<feature type="transmembrane region" description="Helical" evidence="1">
    <location>
        <begin position="51"/>
        <end position="70"/>
    </location>
</feature>
<dbReference type="Pfam" id="PF12730">
    <property type="entry name" value="ABC2_membrane_4"/>
    <property type="match status" value="1"/>
</dbReference>
<sequence>MVNIIKAEHQKSQKNHAKKKFIWGFPLLTFVMAFIFTLGMTNAYAESVWNWWYTLLLPGMIALFCYLSVAQEKKIKYYHLMTIPTDRRKLLLGKIIYIGYMILFSNVIVFAGATLGGFLLTTHVPVGGALIAVLFLTVSELWEIPVALFLSERFGMIVNLFVCLFITVSGVVISQTRIWYVLVSAIPMRMMCPLLHVLPNGLAAEAGNPLLDTGVIVPGMCLSIIWFVFVTVLFLKWFERREVK</sequence>
<dbReference type="CDD" id="cd21807">
    <property type="entry name" value="ABC-2_lan_permease_MutE_EpiE-like"/>
    <property type="match status" value="1"/>
</dbReference>
<protein>
    <submittedName>
        <fullName evidence="2">Lantibiotic protection ABC transporter permease subunit, MutE/EpiE family</fullName>
    </submittedName>
</protein>
<keyword evidence="1" id="KW-0812">Transmembrane</keyword>
<reference evidence="2 3" key="1">
    <citation type="submission" date="2009-02" db="EMBL/GenBank/DDBJ databases">
        <authorList>
            <person name="Fulton L."/>
            <person name="Clifton S."/>
            <person name="Fulton B."/>
            <person name="Xu J."/>
            <person name="Minx P."/>
            <person name="Pepin K.H."/>
            <person name="Johnson M."/>
            <person name="Bhonagiri V."/>
            <person name="Nash W.E."/>
            <person name="Mardis E.R."/>
            <person name="Wilson R.K."/>
        </authorList>
    </citation>
    <scope>NUCLEOTIDE SEQUENCE [LARGE SCALE GENOMIC DNA]</scope>
    <source>
        <strain evidence="2 3">ATCC 27758</strain>
    </source>
</reference>
<feature type="transmembrane region" description="Helical" evidence="1">
    <location>
        <begin position="126"/>
        <end position="150"/>
    </location>
</feature>
<evidence type="ECO:0000256" key="1">
    <source>
        <dbReference type="SAM" id="Phobius"/>
    </source>
</evidence>
<feature type="transmembrane region" description="Helical" evidence="1">
    <location>
        <begin position="21"/>
        <end position="45"/>
    </location>
</feature>
<proteinExistence type="predicted"/>
<comment type="caution">
    <text evidence="2">The sequence shown here is derived from an EMBL/GenBank/DDBJ whole genome shotgun (WGS) entry which is preliminary data.</text>
</comment>
<feature type="transmembrane region" description="Helical" evidence="1">
    <location>
        <begin position="91"/>
        <end position="120"/>
    </location>
</feature>
<evidence type="ECO:0000313" key="2">
    <source>
        <dbReference type="EMBL" id="EEG90101.1"/>
    </source>
</evidence>
<dbReference type="Proteomes" id="UP000003793">
    <property type="component" value="Unassembled WGS sequence"/>
</dbReference>